<sequence>MILKSDAIKDKVEFFEAKDLQQLEAQIQKKIEMNADLLLEVQHVHYQVVTNPVNGRTHATGMVHFKQPENS</sequence>
<dbReference type="InterPro" id="IPR019686">
    <property type="entry name" value="DUF2536"/>
</dbReference>
<protein>
    <recommendedName>
        <fullName evidence="3">DUF2536 family protein</fullName>
    </recommendedName>
</protein>
<dbReference type="Pfam" id="PF10750">
    <property type="entry name" value="DUF2536"/>
    <property type="match status" value="1"/>
</dbReference>
<evidence type="ECO:0000313" key="2">
    <source>
        <dbReference type="Proteomes" id="UP000198778"/>
    </source>
</evidence>
<gene>
    <name evidence="1" type="ORF">SAMN04488053_101893</name>
</gene>
<organism evidence="1 2">
    <name type="scientific">Alkalicoccus daliensis</name>
    <dbReference type="NCBI Taxonomy" id="745820"/>
    <lineage>
        <taxon>Bacteria</taxon>
        <taxon>Bacillati</taxon>
        <taxon>Bacillota</taxon>
        <taxon>Bacilli</taxon>
        <taxon>Bacillales</taxon>
        <taxon>Bacillaceae</taxon>
        <taxon>Alkalicoccus</taxon>
    </lineage>
</organism>
<name>A0A1H0BI27_9BACI</name>
<proteinExistence type="predicted"/>
<dbReference type="Proteomes" id="UP000198778">
    <property type="component" value="Unassembled WGS sequence"/>
</dbReference>
<dbReference type="OrthoDB" id="2454327at2"/>
<evidence type="ECO:0000313" key="1">
    <source>
        <dbReference type="EMBL" id="SDN45296.1"/>
    </source>
</evidence>
<dbReference type="EMBL" id="FNIL01000001">
    <property type="protein sequence ID" value="SDN45296.1"/>
    <property type="molecule type" value="Genomic_DNA"/>
</dbReference>
<reference evidence="2" key="1">
    <citation type="submission" date="2016-10" db="EMBL/GenBank/DDBJ databases">
        <authorList>
            <person name="Varghese N."/>
            <person name="Submissions S."/>
        </authorList>
    </citation>
    <scope>NUCLEOTIDE SEQUENCE [LARGE SCALE GENOMIC DNA]</scope>
    <source>
        <strain evidence="2">CGMCC 1.10369</strain>
    </source>
</reference>
<accession>A0A1H0BI27</accession>
<dbReference type="RefSeq" id="WP_090840935.1">
    <property type="nucleotide sequence ID" value="NZ_FNIL01000001.1"/>
</dbReference>
<dbReference type="AlphaFoldDB" id="A0A1H0BI27"/>
<evidence type="ECO:0008006" key="3">
    <source>
        <dbReference type="Google" id="ProtNLM"/>
    </source>
</evidence>
<keyword evidence="2" id="KW-1185">Reference proteome</keyword>